<reference evidence="2" key="1">
    <citation type="submission" date="2023-05" db="EMBL/GenBank/DDBJ databases">
        <title>Sedimentitalea sp. nov. JM2-8.</title>
        <authorList>
            <person name="Huang J."/>
        </authorList>
    </citation>
    <scope>NUCLEOTIDE SEQUENCE [LARGE SCALE GENOMIC DNA]</scope>
    <source>
        <strain evidence="2">KHS03</strain>
    </source>
</reference>
<evidence type="ECO:0008006" key="3">
    <source>
        <dbReference type="Google" id="ProtNLM"/>
    </source>
</evidence>
<dbReference type="EMBL" id="JASMWN010000004">
    <property type="protein sequence ID" value="MDU9003794.1"/>
    <property type="molecule type" value="Genomic_DNA"/>
</dbReference>
<sequence length="73" mass="7742">MTLAKVAVGFARSRRLFHGTDGDGADTDAEHGELVLRELAAPIDVASLAKATRPGQAVQVYPLALVEIRLDSL</sequence>
<dbReference type="RefSeq" id="WP_316774943.1">
    <property type="nucleotide sequence ID" value="NZ_JASMWN010000004.1"/>
</dbReference>
<evidence type="ECO:0000313" key="2">
    <source>
        <dbReference type="Proteomes" id="UP001255416"/>
    </source>
</evidence>
<name>A0ABU3VDI2_9RHOB</name>
<dbReference type="Proteomes" id="UP001255416">
    <property type="component" value="Unassembled WGS sequence"/>
</dbReference>
<protein>
    <recommendedName>
        <fullName evidence="3">MoeA C-terminal domain-containing protein</fullName>
    </recommendedName>
</protein>
<gene>
    <name evidence="1" type="ORF">QO231_07995</name>
</gene>
<keyword evidence="2" id="KW-1185">Reference proteome</keyword>
<proteinExistence type="predicted"/>
<evidence type="ECO:0000313" key="1">
    <source>
        <dbReference type="EMBL" id="MDU9003794.1"/>
    </source>
</evidence>
<accession>A0ABU3VDI2</accession>
<organism evidence="1 2">
    <name type="scientific">Sedimentitalea todarodis</name>
    <dbReference type="NCBI Taxonomy" id="1631240"/>
    <lineage>
        <taxon>Bacteria</taxon>
        <taxon>Pseudomonadati</taxon>
        <taxon>Pseudomonadota</taxon>
        <taxon>Alphaproteobacteria</taxon>
        <taxon>Rhodobacterales</taxon>
        <taxon>Paracoccaceae</taxon>
        <taxon>Sedimentitalea</taxon>
    </lineage>
</organism>
<comment type="caution">
    <text evidence="1">The sequence shown here is derived from an EMBL/GenBank/DDBJ whole genome shotgun (WGS) entry which is preliminary data.</text>
</comment>